<reference evidence="2" key="1">
    <citation type="journal article" date="2014" name="Genome Biol. Evol.">
        <title>Pangenome evidence for extensive interdomain horizontal transfer affecting lineage core and shell genes in uncultured planktonic thaumarchaeota and euryarchaeota.</title>
        <authorList>
            <person name="Deschamps P."/>
            <person name="Zivanovic Y."/>
            <person name="Moreira D."/>
            <person name="Rodriguez-Valera F."/>
            <person name="Lopez-Garcia P."/>
        </authorList>
    </citation>
    <scope>NUCLEOTIDE SEQUENCE</scope>
</reference>
<evidence type="ECO:0000256" key="1">
    <source>
        <dbReference type="SAM" id="Phobius"/>
    </source>
</evidence>
<organism evidence="2">
    <name type="scientific">uncultured marine group II/III euryarchaeote KM3_195_B08</name>
    <dbReference type="NCBI Taxonomy" id="1457970"/>
    <lineage>
        <taxon>Archaea</taxon>
        <taxon>Methanobacteriati</taxon>
        <taxon>Methanobacteriota</taxon>
        <taxon>environmental samples</taxon>
    </lineage>
</organism>
<evidence type="ECO:0000313" key="2">
    <source>
        <dbReference type="EMBL" id="AIF06744.1"/>
    </source>
</evidence>
<feature type="transmembrane region" description="Helical" evidence="1">
    <location>
        <begin position="79"/>
        <end position="102"/>
    </location>
</feature>
<sequence>MGSIKNLLLKFFALFFLTGACVLFFSGIILYKLPWDFKDFKTEMNEQISEIAIAEGIQIGEMDIVITVLEVTVNAIHSYYLFAFTGFLLLFLLSIVCTWLVYNDLGRFIRKFSKYNLMINIQFVIFFIVFWILGEVIFSGIIKSLLLGGLVTQDISQYIDQIVGWIIGWMKNILELPFVIYFVLCALSALGMVTGFGFSERKIEEKKEEEKEL</sequence>
<keyword evidence="1" id="KW-1133">Transmembrane helix</keyword>
<name>A0A075GSK2_9EURY</name>
<dbReference type="EMBL" id="KF900780">
    <property type="protein sequence ID" value="AIF06744.1"/>
    <property type="molecule type" value="Genomic_DNA"/>
</dbReference>
<accession>A0A075GSK2</accession>
<feature type="transmembrane region" description="Helical" evidence="1">
    <location>
        <begin position="178"/>
        <end position="198"/>
    </location>
</feature>
<feature type="transmembrane region" description="Helical" evidence="1">
    <location>
        <begin position="123"/>
        <end position="142"/>
    </location>
</feature>
<keyword evidence="1" id="KW-0472">Membrane</keyword>
<feature type="transmembrane region" description="Helical" evidence="1">
    <location>
        <begin position="7"/>
        <end position="31"/>
    </location>
</feature>
<dbReference type="AlphaFoldDB" id="A0A075GSK2"/>
<evidence type="ECO:0008006" key="3">
    <source>
        <dbReference type="Google" id="ProtNLM"/>
    </source>
</evidence>
<dbReference type="PROSITE" id="PS51257">
    <property type="entry name" value="PROKAR_LIPOPROTEIN"/>
    <property type="match status" value="1"/>
</dbReference>
<proteinExistence type="predicted"/>
<keyword evidence="1" id="KW-0812">Transmembrane</keyword>
<protein>
    <recommendedName>
        <fullName evidence="3">Transmembrane protein</fullName>
    </recommendedName>
</protein>